<dbReference type="Proteomes" id="UP000561045">
    <property type="component" value="Unassembled WGS sequence"/>
</dbReference>
<keyword evidence="2" id="KW-1185">Reference proteome</keyword>
<name>A0A840BKY6_9RHOO</name>
<accession>A0A840BKY6</accession>
<dbReference type="EMBL" id="JACIET010000002">
    <property type="protein sequence ID" value="MBB4014231.1"/>
    <property type="molecule type" value="Genomic_DNA"/>
</dbReference>
<comment type="caution">
    <text evidence="1">The sequence shown here is derived from an EMBL/GenBank/DDBJ whole genome shotgun (WGS) entry which is preliminary data.</text>
</comment>
<evidence type="ECO:0000313" key="1">
    <source>
        <dbReference type="EMBL" id="MBB4014231.1"/>
    </source>
</evidence>
<reference evidence="1 2" key="1">
    <citation type="submission" date="2020-08" db="EMBL/GenBank/DDBJ databases">
        <title>Genomic Encyclopedia of Type Strains, Phase IV (KMG-IV): sequencing the most valuable type-strain genomes for metagenomic binning, comparative biology and taxonomic classification.</title>
        <authorList>
            <person name="Goeker M."/>
        </authorList>
    </citation>
    <scope>NUCLEOTIDE SEQUENCE [LARGE SCALE GENOMIC DNA]</scope>
    <source>
        <strain evidence="1 2">DSM 106739</strain>
    </source>
</reference>
<organism evidence="1 2">
    <name type="scientific">Niveibacterium umoris</name>
    <dbReference type="NCBI Taxonomy" id="1193620"/>
    <lineage>
        <taxon>Bacteria</taxon>
        <taxon>Pseudomonadati</taxon>
        <taxon>Pseudomonadota</taxon>
        <taxon>Betaproteobacteria</taxon>
        <taxon>Rhodocyclales</taxon>
        <taxon>Rhodocyclaceae</taxon>
        <taxon>Niveibacterium</taxon>
    </lineage>
</organism>
<proteinExistence type="predicted"/>
<dbReference type="AlphaFoldDB" id="A0A840BKY6"/>
<protein>
    <submittedName>
        <fullName evidence="1">Uncharacterized protein</fullName>
    </submittedName>
</protein>
<sequence length="154" mass="16262">MSFRSPLTISSSAWLTVALLMLGGGKALAEPADGSGVATIAVVVRADSSLRAMTRDELYAMFVLDQRGPYNPIDLPESDPTRTALYLRLASKNLTMMRALRARLVFTGAGRPPQQLELPAALARLAADQAAVVYLPAGKIPVGARVVATLGSEP</sequence>
<gene>
    <name evidence="1" type="ORF">GGR36_003577</name>
</gene>
<evidence type="ECO:0000313" key="2">
    <source>
        <dbReference type="Proteomes" id="UP000561045"/>
    </source>
</evidence>
<dbReference type="RefSeq" id="WP_207064493.1">
    <property type="nucleotide sequence ID" value="NZ_BAABLE010000005.1"/>
</dbReference>